<evidence type="ECO:0000313" key="2">
    <source>
        <dbReference type="Proteomes" id="UP001150238"/>
    </source>
</evidence>
<protein>
    <submittedName>
        <fullName evidence="1">Uncharacterized protein</fullName>
    </submittedName>
</protein>
<name>A0A9W9DYU0_9AGAR</name>
<proteinExistence type="predicted"/>
<dbReference type="Proteomes" id="UP001150238">
    <property type="component" value="Unassembled WGS sequence"/>
</dbReference>
<evidence type="ECO:0000313" key="1">
    <source>
        <dbReference type="EMBL" id="KAJ4492232.1"/>
    </source>
</evidence>
<dbReference type="AlphaFoldDB" id="A0A9W9DYU0"/>
<reference evidence="1" key="2">
    <citation type="journal article" date="2023" name="Proc. Natl. Acad. Sci. U.S.A.">
        <title>A global phylogenomic analysis of the shiitake genus Lentinula.</title>
        <authorList>
            <person name="Sierra-Patev S."/>
            <person name="Min B."/>
            <person name="Naranjo-Ortiz M."/>
            <person name="Looney B."/>
            <person name="Konkel Z."/>
            <person name="Slot J.C."/>
            <person name="Sakamoto Y."/>
            <person name="Steenwyk J.L."/>
            <person name="Rokas A."/>
            <person name="Carro J."/>
            <person name="Camarero S."/>
            <person name="Ferreira P."/>
            <person name="Molpeceres G."/>
            <person name="Ruiz-Duenas F.J."/>
            <person name="Serrano A."/>
            <person name="Henrissat B."/>
            <person name="Drula E."/>
            <person name="Hughes K.W."/>
            <person name="Mata J.L."/>
            <person name="Ishikawa N.K."/>
            <person name="Vargas-Isla R."/>
            <person name="Ushijima S."/>
            <person name="Smith C.A."/>
            <person name="Donoghue J."/>
            <person name="Ahrendt S."/>
            <person name="Andreopoulos W."/>
            <person name="He G."/>
            <person name="LaButti K."/>
            <person name="Lipzen A."/>
            <person name="Ng V."/>
            <person name="Riley R."/>
            <person name="Sandor L."/>
            <person name="Barry K."/>
            <person name="Martinez A.T."/>
            <person name="Xiao Y."/>
            <person name="Gibbons J.G."/>
            <person name="Terashima K."/>
            <person name="Grigoriev I.V."/>
            <person name="Hibbett D."/>
        </authorList>
    </citation>
    <scope>NUCLEOTIDE SEQUENCE</scope>
    <source>
        <strain evidence="1">Sp2 HRB7682 ss15</strain>
    </source>
</reference>
<sequence length="195" mass="21664">MSNLIRSLMPFPRMSFPCRFALCILFFVVVHAAIASPLVRRTDFADDRFEHLALSIVRFPTAGGRPIAPVFPSESSLQESVSSSEILRLCIHTLCLSPEINTAGKLEIKESTGSHIEATDAVLIGKVSFFDKNERDKVVNTVRNHVKPEFKNSFDYVESAIVLLKGLSSKCTLKECQGKAIWESYCKARKAGNGR</sequence>
<dbReference type="EMBL" id="JANVFS010000005">
    <property type="protein sequence ID" value="KAJ4492232.1"/>
    <property type="molecule type" value="Genomic_DNA"/>
</dbReference>
<comment type="caution">
    <text evidence="1">The sequence shown here is derived from an EMBL/GenBank/DDBJ whole genome shotgun (WGS) entry which is preliminary data.</text>
</comment>
<organism evidence="1 2">
    <name type="scientific">Lentinula lateritia</name>
    <dbReference type="NCBI Taxonomy" id="40482"/>
    <lineage>
        <taxon>Eukaryota</taxon>
        <taxon>Fungi</taxon>
        <taxon>Dikarya</taxon>
        <taxon>Basidiomycota</taxon>
        <taxon>Agaricomycotina</taxon>
        <taxon>Agaricomycetes</taxon>
        <taxon>Agaricomycetidae</taxon>
        <taxon>Agaricales</taxon>
        <taxon>Marasmiineae</taxon>
        <taxon>Omphalotaceae</taxon>
        <taxon>Lentinula</taxon>
    </lineage>
</organism>
<accession>A0A9W9DYU0</accession>
<gene>
    <name evidence="1" type="ORF">C8J55DRAFT_556682</name>
</gene>
<reference evidence="1" key="1">
    <citation type="submission" date="2022-08" db="EMBL/GenBank/DDBJ databases">
        <authorList>
            <consortium name="DOE Joint Genome Institute"/>
            <person name="Min B."/>
            <person name="Riley R."/>
            <person name="Sierra-Patev S."/>
            <person name="Naranjo-Ortiz M."/>
            <person name="Looney B."/>
            <person name="Konkel Z."/>
            <person name="Slot J.C."/>
            <person name="Sakamoto Y."/>
            <person name="Steenwyk J.L."/>
            <person name="Rokas A."/>
            <person name="Carro J."/>
            <person name="Camarero S."/>
            <person name="Ferreira P."/>
            <person name="Molpeceres G."/>
            <person name="Ruiz-Duenas F.J."/>
            <person name="Serrano A."/>
            <person name="Henrissat B."/>
            <person name="Drula E."/>
            <person name="Hughes K.W."/>
            <person name="Mata J.L."/>
            <person name="Ishikawa N.K."/>
            <person name="Vargas-Isla R."/>
            <person name="Ushijima S."/>
            <person name="Smith C.A."/>
            <person name="Ahrendt S."/>
            <person name="Andreopoulos W."/>
            <person name="He G."/>
            <person name="Labutti K."/>
            <person name="Lipzen A."/>
            <person name="Ng V."/>
            <person name="Sandor L."/>
            <person name="Barry K."/>
            <person name="Martinez A.T."/>
            <person name="Xiao Y."/>
            <person name="Gibbons J.G."/>
            <person name="Terashima K."/>
            <person name="Hibbett D.S."/>
            <person name="Grigoriev I.V."/>
        </authorList>
    </citation>
    <scope>NUCLEOTIDE SEQUENCE</scope>
    <source>
        <strain evidence="1">Sp2 HRB7682 ss15</strain>
    </source>
</reference>